<accession>A0A2W4U9T0</accession>
<dbReference type="Proteomes" id="UP000249354">
    <property type="component" value="Unassembled WGS sequence"/>
</dbReference>
<reference evidence="2" key="1">
    <citation type="submission" date="2018-04" db="EMBL/GenBank/DDBJ databases">
        <authorList>
            <person name="Cornet L."/>
        </authorList>
    </citation>
    <scope>NUCLEOTIDE SEQUENCE [LARGE SCALE GENOMIC DNA]</scope>
</reference>
<organism evidence="1 2">
    <name type="scientific">Leptolyngbya foveolarum</name>
    <dbReference type="NCBI Taxonomy" id="47253"/>
    <lineage>
        <taxon>Bacteria</taxon>
        <taxon>Bacillati</taxon>
        <taxon>Cyanobacteriota</taxon>
        <taxon>Cyanophyceae</taxon>
        <taxon>Leptolyngbyales</taxon>
        <taxon>Leptolyngbyaceae</taxon>
        <taxon>Leptolyngbya group</taxon>
        <taxon>Leptolyngbya</taxon>
    </lineage>
</organism>
<gene>
    <name evidence="1" type="ORF">DCF25_15570</name>
</gene>
<comment type="caution">
    <text evidence="1">The sequence shown here is derived from an EMBL/GenBank/DDBJ whole genome shotgun (WGS) entry which is preliminary data.</text>
</comment>
<evidence type="ECO:0000313" key="2">
    <source>
        <dbReference type="Proteomes" id="UP000249354"/>
    </source>
</evidence>
<reference evidence="1 2" key="2">
    <citation type="submission" date="2018-06" db="EMBL/GenBank/DDBJ databases">
        <title>Metagenomic assembly of (sub)arctic Cyanobacteria and their associated microbiome from non-axenic cultures.</title>
        <authorList>
            <person name="Baurain D."/>
        </authorList>
    </citation>
    <scope>NUCLEOTIDE SEQUENCE [LARGE SCALE GENOMIC DNA]</scope>
    <source>
        <strain evidence="1">ULC129bin1</strain>
    </source>
</reference>
<evidence type="ECO:0000313" key="1">
    <source>
        <dbReference type="EMBL" id="PZO13839.1"/>
    </source>
</evidence>
<proteinExistence type="predicted"/>
<dbReference type="EMBL" id="QBMC01000117">
    <property type="protein sequence ID" value="PZO13839.1"/>
    <property type="molecule type" value="Genomic_DNA"/>
</dbReference>
<name>A0A2W4U9T0_9CYAN</name>
<protein>
    <submittedName>
        <fullName evidence="1">Uncharacterized protein</fullName>
    </submittedName>
</protein>
<dbReference type="AlphaFoldDB" id="A0A2W4U9T0"/>
<sequence length="526" mass="57525">MALVAAIGVTAQEIPAAQQRSPATYEQYPYRPACRQLTAAPGSAAGWLAWGPTVEGTHQNWKGLQSSVAPEDAYQRLADIGLCVVDGELVPFEQIGVGAISAESKTRGRRNVAELKARLDNPESEPGETSTMQFLFWLAGIWGAVCLFEKFEDRPLMRKLTGNTDTFAFTPPDLERPTAEIPSRVSPEILDAASAERDQRSAYQTLLASPFVSRAIFGGQRTGKTNLAAQAARKLSETRQIKFFHFNLNSVAGSDEDANYFDVDGIRSVRGDLLHASPEEAKRLINEVNELMDEFMTYTQPSILIADEWSELAASFNEHVDLLAPLIASLAAKISGFASSGMKRRKAIWTIAPVMVAGQLEKFGLAVKSLSPILVAIAPGHTAKWEDEELSFDRSLYGQVSKNYPGIEEPPTDSAASRIAFINGRWAALGTRSMATVPVQPSGFAADAATIAALPTTEDDLSEDLQLFRDWLTAKLGEVVEYRDFNNASKFKSISRSRESFDFLCDKACIKGWLSPRGDDGYLVIK</sequence>